<comment type="caution">
    <text evidence="7">The sequence shown here is derived from an EMBL/GenBank/DDBJ whole genome shotgun (WGS) entry which is preliminary data.</text>
</comment>
<evidence type="ECO:0000256" key="3">
    <source>
        <dbReference type="ARBA" id="ARBA00022512"/>
    </source>
</evidence>
<proteinExistence type="inferred from homology"/>
<organism evidence="7 8">
    <name type="scientific">Cerrena zonata</name>
    <dbReference type="NCBI Taxonomy" id="2478898"/>
    <lineage>
        <taxon>Eukaryota</taxon>
        <taxon>Fungi</taxon>
        <taxon>Dikarya</taxon>
        <taxon>Basidiomycota</taxon>
        <taxon>Agaricomycotina</taxon>
        <taxon>Agaricomycetes</taxon>
        <taxon>Polyporales</taxon>
        <taxon>Cerrenaceae</taxon>
        <taxon>Cerrena</taxon>
    </lineage>
</organism>
<keyword evidence="5 6" id="KW-1015">Disulfide bond</keyword>
<feature type="chain" id="PRO_5043112163" description="Hydrophobin" evidence="6">
    <location>
        <begin position="30"/>
        <end position="110"/>
    </location>
</feature>
<comment type="similarity">
    <text evidence="2 6">Belongs to the fungal hydrophobin family.</text>
</comment>
<evidence type="ECO:0000313" key="8">
    <source>
        <dbReference type="Proteomes" id="UP001385951"/>
    </source>
</evidence>
<evidence type="ECO:0000256" key="2">
    <source>
        <dbReference type="ARBA" id="ARBA00010446"/>
    </source>
</evidence>
<dbReference type="EMBL" id="JASBNA010000068">
    <property type="protein sequence ID" value="KAK7678663.1"/>
    <property type="molecule type" value="Genomic_DNA"/>
</dbReference>
<name>A0AAW0FM46_9APHY</name>
<evidence type="ECO:0000256" key="1">
    <source>
        <dbReference type="ARBA" id="ARBA00004191"/>
    </source>
</evidence>
<evidence type="ECO:0000256" key="5">
    <source>
        <dbReference type="ARBA" id="ARBA00023157"/>
    </source>
</evidence>
<dbReference type="Proteomes" id="UP001385951">
    <property type="component" value="Unassembled WGS sequence"/>
</dbReference>
<reference evidence="7 8" key="1">
    <citation type="submission" date="2022-09" db="EMBL/GenBank/DDBJ databases">
        <authorList>
            <person name="Palmer J.M."/>
        </authorList>
    </citation>
    <scope>NUCLEOTIDE SEQUENCE [LARGE SCALE GENOMIC DNA]</scope>
    <source>
        <strain evidence="7 8">DSM 7382</strain>
    </source>
</reference>
<comment type="subcellular location">
    <subcellularLocation>
        <location evidence="1 6">Secreted</location>
        <location evidence="1 6">Cell wall</location>
    </subcellularLocation>
</comment>
<evidence type="ECO:0000256" key="4">
    <source>
        <dbReference type="ARBA" id="ARBA00022525"/>
    </source>
</evidence>
<evidence type="ECO:0000313" key="7">
    <source>
        <dbReference type="EMBL" id="KAK7678663.1"/>
    </source>
</evidence>
<keyword evidence="8" id="KW-1185">Reference proteome</keyword>
<gene>
    <name evidence="7" type="ORF">QCA50_018244</name>
</gene>
<keyword evidence="6" id="KW-0732">Signal</keyword>
<sequence length="110" mass="11146">MLVSPLFRITSSVFALLLAAQLNVQPVAALCNLSATIECCELVLPASDPVSALVLSLANIQAPLASTQIGIACNPFSSTSTACGTNLVGCDNKPHPAIGTGCGLHLQIAT</sequence>
<dbReference type="InterPro" id="IPR001338">
    <property type="entry name" value="Class_I_Hydrophobin"/>
</dbReference>
<protein>
    <recommendedName>
        <fullName evidence="6">Hydrophobin</fullName>
    </recommendedName>
</protein>
<dbReference type="GO" id="GO:0009277">
    <property type="term" value="C:fungal-type cell wall"/>
    <property type="evidence" value="ECO:0007669"/>
    <property type="project" value="InterPro"/>
</dbReference>
<accession>A0AAW0FM46</accession>
<dbReference type="CDD" id="cd23507">
    <property type="entry name" value="hydrophobin_I"/>
    <property type="match status" value="1"/>
</dbReference>
<keyword evidence="3 6" id="KW-0134">Cell wall</keyword>
<dbReference type="GO" id="GO:0005199">
    <property type="term" value="F:structural constituent of cell wall"/>
    <property type="evidence" value="ECO:0007669"/>
    <property type="project" value="InterPro"/>
</dbReference>
<dbReference type="Pfam" id="PF01185">
    <property type="entry name" value="Hydrophobin"/>
    <property type="match status" value="1"/>
</dbReference>
<evidence type="ECO:0000256" key="6">
    <source>
        <dbReference type="RuleBase" id="RU365009"/>
    </source>
</evidence>
<keyword evidence="4 6" id="KW-0964">Secreted</keyword>
<dbReference type="AlphaFoldDB" id="A0AAW0FM46"/>
<feature type="signal peptide" evidence="6">
    <location>
        <begin position="1"/>
        <end position="29"/>
    </location>
</feature>